<dbReference type="AlphaFoldDB" id="A0A7J9I398"/>
<feature type="compositionally biased region" description="Basic residues" evidence="1">
    <location>
        <begin position="145"/>
        <end position="160"/>
    </location>
</feature>
<feature type="region of interest" description="Disordered" evidence="1">
    <location>
        <begin position="137"/>
        <end position="160"/>
    </location>
</feature>
<organism evidence="2 3">
    <name type="scientific">Gossypium harknessii</name>
    <dbReference type="NCBI Taxonomy" id="34285"/>
    <lineage>
        <taxon>Eukaryota</taxon>
        <taxon>Viridiplantae</taxon>
        <taxon>Streptophyta</taxon>
        <taxon>Embryophyta</taxon>
        <taxon>Tracheophyta</taxon>
        <taxon>Spermatophyta</taxon>
        <taxon>Magnoliopsida</taxon>
        <taxon>eudicotyledons</taxon>
        <taxon>Gunneridae</taxon>
        <taxon>Pentapetalae</taxon>
        <taxon>rosids</taxon>
        <taxon>malvids</taxon>
        <taxon>Malvales</taxon>
        <taxon>Malvaceae</taxon>
        <taxon>Malvoideae</taxon>
        <taxon>Gossypium</taxon>
    </lineage>
</organism>
<dbReference type="EMBL" id="JABFAD010000013">
    <property type="protein sequence ID" value="MBA0816358.1"/>
    <property type="molecule type" value="Genomic_DNA"/>
</dbReference>
<sequence>AETIGYIIEATLVSKLPPKAQDPTPKRRHNKLKLLPEFLKNWIVFKSPHKNGRIDKKYCHKERNITFRSLLEVKRYETNGILPMHGKKKKESNDQSESLAPLLLLISRETGELNEELKASTMERTNSENVHMSNLTASASIAPKAGRHGRKRKMKTMVSL</sequence>
<gene>
    <name evidence="2" type="ORF">Gohar_001029</name>
</gene>
<dbReference type="Proteomes" id="UP000593560">
    <property type="component" value="Unassembled WGS sequence"/>
</dbReference>
<dbReference type="OrthoDB" id="1001763at2759"/>
<proteinExistence type="predicted"/>
<evidence type="ECO:0000313" key="3">
    <source>
        <dbReference type="Proteomes" id="UP000593560"/>
    </source>
</evidence>
<accession>A0A7J9I398</accession>
<protein>
    <recommendedName>
        <fullName evidence="4">MBD domain-containing protein</fullName>
    </recommendedName>
</protein>
<feature type="non-terminal residue" evidence="2">
    <location>
        <position position="160"/>
    </location>
</feature>
<keyword evidence="3" id="KW-1185">Reference proteome</keyword>
<reference evidence="2 3" key="1">
    <citation type="journal article" date="2019" name="Genome Biol. Evol.">
        <title>Insights into the evolution of the New World diploid cottons (Gossypium, subgenus Houzingenia) based on genome sequencing.</title>
        <authorList>
            <person name="Grover C.E."/>
            <person name="Arick M.A. 2nd"/>
            <person name="Thrash A."/>
            <person name="Conover J.L."/>
            <person name="Sanders W.S."/>
            <person name="Peterson D.G."/>
            <person name="Frelichowski J.E."/>
            <person name="Scheffler J.A."/>
            <person name="Scheffler B.E."/>
            <person name="Wendel J.F."/>
        </authorList>
    </citation>
    <scope>NUCLEOTIDE SEQUENCE [LARGE SCALE GENOMIC DNA]</scope>
    <source>
        <strain evidence="2">0</strain>
        <tissue evidence="2">Leaf</tissue>
    </source>
</reference>
<comment type="caution">
    <text evidence="2">The sequence shown here is derived from an EMBL/GenBank/DDBJ whole genome shotgun (WGS) entry which is preliminary data.</text>
</comment>
<evidence type="ECO:0000313" key="2">
    <source>
        <dbReference type="EMBL" id="MBA0816358.1"/>
    </source>
</evidence>
<name>A0A7J9I398_9ROSI</name>
<evidence type="ECO:0008006" key="4">
    <source>
        <dbReference type="Google" id="ProtNLM"/>
    </source>
</evidence>
<evidence type="ECO:0000256" key="1">
    <source>
        <dbReference type="SAM" id="MobiDB-lite"/>
    </source>
</evidence>